<accession>A0A8H7F9R5</accession>
<dbReference type="Proteomes" id="UP000629468">
    <property type="component" value="Unassembled WGS sequence"/>
</dbReference>
<organism evidence="1 2">
    <name type="scientific">Agaricus bisporus var. burnettii</name>
    <dbReference type="NCBI Taxonomy" id="192524"/>
    <lineage>
        <taxon>Eukaryota</taxon>
        <taxon>Fungi</taxon>
        <taxon>Dikarya</taxon>
        <taxon>Basidiomycota</taxon>
        <taxon>Agaricomycotina</taxon>
        <taxon>Agaricomycetes</taxon>
        <taxon>Agaricomycetidae</taxon>
        <taxon>Agaricales</taxon>
        <taxon>Agaricineae</taxon>
        <taxon>Agaricaceae</taxon>
        <taxon>Agaricus</taxon>
    </lineage>
</organism>
<comment type="caution">
    <text evidence="1">The sequence shown here is derived from an EMBL/GenBank/DDBJ whole genome shotgun (WGS) entry which is preliminary data.</text>
</comment>
<protein>
    <submittedName>
        <fullName evidence="1">Uncharacterized protein</fullName>
    </submittedName>
</protein>
<name>A0A8H7F9R5_AGABI</name>
<gene>
    <name evidence="1" type="ORF">Agabi119p4_2701</name>
</gene>
<dbReference type="EMBL" id="JABXXO010000003">
    <property type="protein sequence ID" value="KAF7783325.1"/>
    <property type="molecule type" value="Genomic_DNA"/>
</dbReference>
<reference evidence="1 2" key="1">
    <citation type="journal article" name="Sci. Rep.">
        <title>Telomere-to-telomere assembled and centromere annotated genomes of the two main subspecies of the button mushroom Agaricus bisporus reveal especially polymorphic chromosome ends.</title>
        <authorList>
            <person name="Sonnenberg A.S.M."/>
            <person name="Sedaghat-Telgerd N."/>
            <person name="Lavrijssen B."/>
            <person name="Ohm R.A."/>
            <person name="Hendrickx P.M."/>
            <person name="Scholtmeijer K."/>
            <person name="Baars J.J.P."/>
            <person name="van Peer A."/>
        </authorList>
    </citation>
    <scope>NUCLEOTIDE SEQUENCE [LARGE SCALE GENOMIC DNA]</scope>
    <source>
        <strain evidence="1 2">H119_p4</strain>
    </source>
</reference>
<proteinExistence type="predicted"/>
<sequence>MIIDHCPSCRFTFRVSAWKRTRAIPNHGVSFVVQVSERSSCKLLSQVSAWKETRAVPINAFPFILQDFEH</sequence>
<dbReference type="AlphaFoldDB" id="A0A8H7F9R5"/>
<evidence type="ECO:0000313" key="2">
    <source>
        <dbReference type="Proteomes" id="UP000629468"/>
    </source>
</evidence>
<evidence type="ECO:0000313" key="1">
    <source>
        <dbReference type="EMBL" id="KAF7783325.1"/>
    </source>
</evidence>